<evidence type="ECO:0000313" key="4">
    <source>
        <dbReference type="Proteomes" id="UP000070328"/>
    </source>
</evidence>
<reference evidence="3 4" key="1">
    <citation type="submission" date="2014-02" db="EMBL/GenBank/DDBJ databases">
        <title>The genome sequence of Colletotrichum simmondsii CBS122122.</title>
        <authorList>
            <person name="Baroncelli R."/>
            <person name="Thon M.R."/>
        </authorList>
    </citation>
    <scope>NUCLEOTIDE SEQUENCE [LARGE SCALE GENOMIC DNA]</scope>
    <source>
        <strain evidence="3 4">CBS122122</strain>
    </source>
</reference>
<proteinExistence type="predicted"/>
<keyword evidence="4" id="KW-1185">Reference proteome</keyword>
<feature type="signal peptide" evidence="2">
    <location>
        <begin position="1"/>
        <end position="21"/>
    </location>
</feature>
<feature type="compositionally biased region" description="Low complexity" evidence="1">
    <location>
        <begin position="20"/>
        <end position="29"/>
    </location>
</feature>
<gene>
    <name evidence="3" type="ORF">CSIM01_11239</name>
</gene>
<feature type="compositionally biased region" description="Pro residues" evidence="1">
    <location>
        <begin position="30"/>
        <end position="40"/>
    </location>
</feature>
<evidence type="ECO:0000256" key="2">
    <source>
        <dbReference type="SAM" id="SignalP"/>
    </source>
</evidence>
<name>A0A135TCY4_9PEZI</name>
<evidence type="ECO:0000313" key="3">
    <source>
        <dbReference type="EMBL" id="KXH45976.1"/>
    </source>
</evidence>
<protein>
    <submittedName>
        <fullName evidence="3">Uncharacterized protein</fullName>
    </submittedName>
</protein>
<feature type="chain" id="PRO_5007803724" evidence="2">
    <location>
        <begin position="22"/>
        <end position="114"/>
    </location>
</feature>
<evidence type="ECO:0000256" key="1">
    <source>
        <dbReference type="SAM" id="MobiDB-lite"/>
    </source>
</evidence>
<accession>A0A135TCY4</accession>
<dbReference type="AlphaFoldDB" id="A0A135TCY4"/>
<sequence length="114" mass="11964">PVALVVLAVLAVLAVLPPARPAPSSAPAAPTAPPPAPLAPTAPSLRPSSSPAPRRTPLLLALLSLLVSLPFWLCKGAFPTFGCNNLPSFHGFFSFPPWRLDMHSASSSFCKPFW</sequence>
<keyword evidence="2" id="KW-0732">Signal</keyword>
<comment type="caution">
    <text evidence="3">The sequence shown here is derived from an EMBL/GenBank/DDBJ whole genome shotgun (WGS) entry which is preliminary data.</text>
</comment>
<organism evidence="3 4">
    <name type="scientific">Colletotrichum simmondsii</name>
    <dbReference type="NCBI Taxonomy" id="703756"/>
    <lineage>
        <taxon>Eukaryota</taxon>
        <taxon>Fungi</taxon>
        <taxon>Dikarya</taxon>
        <taxon>Ascomycota</taxon>
        <taxon>Pezizomycotina</taxon>
        <taxon>Sordariomycetes</taxon>
        <taxon>Hypocreomycetidae</taxon>
        <taxon>Glomerellales</taxon>
        <taxon>Glomerellaceae</taxon>
        <taxon>Colletotrichum</taxon>
        <taxon>Colletotrichum acutatum species complex</taxon>
    </lineage>
</organism>
<feature type="region of interest" description="Disordered" evidence="1">
    <location>
        <begin position="20"/>
        <end position="53"/>
    </location>
</feature>
<dbReference type="EMBL" id="JFBX01000203">
    <property type="protein sequence ID" value="KXH45976.1"/>
    <property type="molecule type" value="Genomic_DNA"/>
</dbReference>
<feature type="compositionally biased region" description="Low complexity" evidence="1">
    <location>
        <begin position="41"/>
        <end position="53"/>
    </location>
</feature>
<dbReference type="Proteomes" id="UP000070328">
    <property type="component" value="Unassembled WGS sequence"/>
</dbReference>
<feature type="non-terminal residue" evidence="3">
    <location>
        <position position="1"/>
    </location>
</feature>